<organism evidence="11 12">
    <name type="scientific">Coptis chinensis</name>
    <dbReference type="NCBI Taxonomy" id="261450"/>
    <lineage>
        <taxon>Eukaryota</taxon>
        <taxon>Viridiplantae</taxon>
        <taxon>Streptophyta</taxon>
        <taxon>Embryophyta</taxon>
        <taxon>Tracheophyta</taxon>
        <taxon>Spermatophyta</taxon>
        <taxon>Magnoliopsida</taxon>
        <taxon>Ranunculales</taxon>
        <taxon>Ranunculaceae</taxon>
        <taxon>Coptidoideae</taxon>
        <taxon>Coptis</taxon>
    </lineage>
</organism>
<dbReference type="InterPro" id="IPR001752">
    <property type="entry name" value="Kinesin_motor_dom"/>
</dbReference>
<dbReference type="AlphaFoldDB" id="A0A835HRY9"/>
<dbReference type="SUPFAM" id="SSF52540">
    <property type="entry name" value="P-loop containing nucleoside triphosphate hydrolases"/>
    <property type="match status" value="1"/>
</dbReference>
<accession>A0A835HRY9</accession>
<dbReference type="InterPro" id="IPR027417">
    <property type="entry name" value="P-loop_NTPase"/>
</dbReference>
<dbReference type="PROSITE" id="PS00411">
    <property type="entry name" value="KINESIN_MOTOR_1"/>
    <property type="match status" value="1"/>
</dbReference>
<dbReference type="Proteomes" id="UP000631114">
    <property type="component" value="Unassembled WGS sequence"/>
</dbReference>
<dbReference type="InterPro" id="IPR021881">
    <property type="entry name" value="NACK_C"/>
</dbReference>
<feature type="region of interest" description="Disordered" evidence="9">
    <location>
        <begin position="694"/>
        <end position="715"/>
    </location>
</feature>
<evidence type="ECO:0000259" key="10">
    <source>
        <dbReference type="PROSITE" id="PS50067"/>
    </source>
</evidence>
<dbReference type="InterPro" id="IPR036961">
    <property type="entry name" value="Kinesin_motor_dom_sf"/>
</dbReference>
<dbReference type="PANTHER" id="PTHR47968:SF18">
    <property type="entry name" value="KINESIN-LIKE PROTEIN KIN-7F"/>
    <property type="match status" value="1"/>
</dbReference>
<feature type="binding site" evidence="6">
    <location>
        <begin position="107"/>
        <end position="114"/>
    </location>
    <ligand>
        <name>ATP</name>
        <dbReference type="ChEBI" id="CHEBI:30616"/>
    </ligand>
</feature>
<sequence>MESIVGDELDKMSEVGGQDERILVSVRLRPLNTKEISKNDVSDWECINDNTLIYRNTLSERSMNPHGYTFDRVFGSDSPTKTVYDEAAKEVALSVVSGINASIFAYGQTSSGKTFTMSGITEYTVEDIYDYVQRHVERTFVLKFSAMEIYNEAVRDLLSTDHTPLRLLDDPERGTVVDRLTEETLTDLNHLKELLSFCEGNTIESSAREFMGKDNSSTLAASVDFVDLAGSERASQALSAGTRLKEGSHINRSLLTLGTVVRKLSKGRNVHVPYRDSKLTRILQSSLGGNARTAIICTISPARSHTEQSRNTLLFASCAKEVATNAHVNVVMSDKALVKHLQRELARLESELKGLGSSSPTGDSAALLREKDLQIEKVEFNKHPKLLAPIALAVEPVSDPHLDVGFESTSIPHSYNEPRTENPEDHFLIDGSSPRFSTISPRFVGPDPYKGWEGIKQGGEDDFEELCKDVRCIELEDSSTNSIAEPDAITREEDEGMFSLRFIEDGPTTDQTLLSAPRKEDEKLTKRQVKFTYDNMEQKFQDEQKTINCVNSPLPDPPSRWQEPEDLSMSRKTMLAKSRSCRASLMNGSFSPSPRKAEKNHNTPPSGSEKDFSGKLRDIQRKFATSNYDSNTSLLSRQSSRTSERSDLTDDSRTHPVRTSSQEDDTSIQSFVAGLKKRTKIQYENKLVDNQAQAGLKTDGSEKTVKGLGSDPVRVPHEMPSSWPLEFERQQMELIELWQICHVSLVHRTYFFLLFKGDPSDSVYMQVERRRLSFLKDLYSQRNFDKIAVKGSRDLTPASSMRALRREREMLCKQMNKKLSVEERERIFLRWSIGLKSKQRRVQLARLLWTDTKDMDHVIESADIVAKLVGLPEPSLALKEMFTLSFTPQKKSRRSYSWRGSSATAI</sequence>
<dbReference type="InterPro" id="IPR019821">
    <property type="entry name" value="Kinesin_motor_CS"/>
</dbReference>
<reference evidence="11 12" key="1">
    <citation type="submission" date="2020-10" db="EMBL/GenBank/DDBJ databases">
        <title>The Coptis chinensis genome and diversification of protoberbering-type alkaloids.</title>
        <authorList>
            <person name="Wang B."/>
            <person name="Shu S."/>
            <person name="Song C."/>
            <person name="Liu Y."/>
        </authorList>
    </citation>
    <scope>NUCLEOTIDE SEQUENCE [LARGE SCALE GENOMIC DNA]</scope>
    <source>
        <strain evidence="11">HL-2020</strain>
        <tissue evidence="11">Leaf</tissue>
    </source>
</reference>
<keyword evidence="5 6" id="KW-0505">Motor protein</keyword>
<evidence type="ECO:0000256" key="4">
    <source>
        <dbReference type="ARBA" id="ARBA00022840"/>
    </source>
</evidence>
<evidence type="ECO:0000313" key="12">
    <source>
        <dbReference type="Proteomes" id="UP000631114"/>
    </source>
</evidence>
<dbReference type="PROSITE" id="PS50067">
    <property type="entry name" value="KINESIN_MOTOR_2"/>
    <property type="match status" value="1"/>
</dbReference>
<feature type="compositionally biased region" description="Basic and acidic residues" evidence="9">
    <location>
        <begin position="642"/>
        <end position="654"/>
    </location>
</feature>
<dbReference type="Pfam" id="PF00225">
    <property type="entry name" value="Kinesin"/>
    <property type="match status" value="1"/>
</dbReference>
<keyword evidence="3 6" id="KW-0547">Nucleotide-binding</keyword>
<dbReference type="PRINTS" id="PR00380">
    <property type="entry name" value="KINESINHEAVY"/>
</dbReference>
<evidence type="ECO:0000256" key="7">
    <source>
        <dbReference type="RuleBase" id="RU000394"/>
    </source>
</evidence>
<dbReference type="EMBL" id="JADFTS010000006">
    <property type="protein sequence ID" value="KAF9603153.1"/>
    <property type="molecule type" value="Genomic_DNA"/>
</dbReference>
<dbReference type="OrthoDB" id="3176171at2759"/>
<comment type="similarity">
    <text evidence="1">Belongs to the TRAFAC class myosin-kinesin ATPase superfamily. Kinesin family. KIN-7 subfamily.</text>
</comment>
<evidence type="ECO:0000256" key="3">
    <source>
        <dbReference type="ARBA" id="ARBA00022741"/>
    </source>
</evidence>
<dbReference type="Pfam" id="PF11995">
    <property type="entry name" value="DUF3490"/>
    <property type="match status" value="1"/>
</dbReference>
<protein>
    <recommendedName>
        <fullName evidence="7">Kinesin-like protein</fullName>
    </recommendedName>
</protein>
<dbReference type="GO" id="GO:0003777">
    <property type="term" value="F:microtubule motor activity"/>
    <property type="evidence" value="ECO:0007669"/>
    <property type="project" value="InterPro"/>
</dbReference>
<keyword evidence="12" id="KW-1185">Reference proteome</keyword>
<keyword evidence="4 6" id="KW-0067">ATP-binding</keyword>
<keyword evidence="2 7" id="KW-0493">Microtubule</keyword>
<name>A0A835HRY9_9MAGN</name>
<feature type="compositionally biased region" description="Low complexity" evidence="9">
    <location>
        <begin position="630"/>
        <end position="641"/>
    </location>
</feature>
<dbReference type="PANTHER" id="PTHR47968">
    <property type="entry name" value="CENTROMERE PROTEIN E"/>
    <property type="match status" value="1"/>
</dbReference>
<dbReference type="SMART" id="SM00129">
    <property type="entry name" value="KISc"/>
    <property type="match status" value="1"/>
</dbReference>
<evidence type="ECO:0000256" key="5">
    <source>
        <dbReference type="ARBA" id="ARBA00023175"/>
    </source>
</evidence>
<keyword evidence="8" id="KW-0175">Coiled coil</keyword>
<comment type="caution">
    <text evidence="11">The sequence shown here is derived from an EMBL/GenBank/DDBJ whole genome shotgun (WGS) entry which is preliminary data.</text>
</comment>
<dbReference type="InterPro" id="IPR027640">
    <property type="entry name" value="Kinesin-like_fam"/>
</dbReference>
<dbReference type="GO" id="GO:0007018">
    <property type="term" value="P:microtubule-based movement"/>
    <property type="evidence" value="ECO:0007669"/>
    <property type="project" value="InterPro"/>
</dbReference>
<gene>
    <name evidence="11" type="ORF">IFM89_034163</name>
</gene>
<evidence type="ECO:0000256" key="1">
    <source>
        <dbReference type="ARBA" id="ARBA00007310"/>
    </source>
</evidence>
<dbReference type="GO" id="GO:0008017">
    <property type="term" value="F:microtubule binding"/>
    <property type="evidence" value="ECO:0007669"/>
    <property type="project" value="InterPro"/>
</dbReference>
<feature type="coiled-coil region" evidence="8">
    <location>
        <begin position="331"/>
        <end position="358"/>
    </location>
</feature>
<feature type="compositionally biased region" description="Basic and acidic residues" evidence="9">
    <location>
        <begin position="608"/>
        <end position="621"/>
    </location>
</feature>
<evidence type="ECO:0000256" key="6">
    <source>
        <dbReference type="PROSITE-ProRule" id="PRU00283"/>
    </source>
</evidence>
<feature type="domain" description="Kinesin motor" evidence="10">
    <location>
        <begin position="21"/>
        <end position="322"/>
    </location>
</feature>
<evidence type="ECO:0000256" key="2">
    <source>
        <dbReference type="ARBA" id="ARBA00022701"/>
    </source>
</evidence>
<dbReference type="GO" id="GO:0005874">
    <property type="term" value="C:microtubule"/>
    <property type="evidence" value="ECO:0007669"/>
    <property type="project" value="UniProtKB-KW"/>
</dbReference>
<dbReference type="Gene3D" id="3.40.850.10">
    <property type="entry name" value="Kinesin motor domain"/>
    <property type="match status" value="1"/>
</dbReference>
<feature type="region of interest" description="Disordered" evidence="9">
    <location>
        <begin position="548"/>
        <end position="666"/>
    </location>
</feature>
<evidence type="ECO:0000256" key="8">
    <source>
        <dbReference type="SAM" id="Coils"/>
    </source>
</evidence>
<evidence type="ECO:0000313" key="11">
    <source>
        <dbReference type="EMBL" id="KAF9603153.1"/>
    </source>
</evidence>
<proteinExistence type="inferred from homology"/>
<evidence type="ECO:0000256" key="9">
    <source>
        <dbReference type="SAM" id="MobiDB-lite"/>
    </source>
</evidence>
<dbReference type="GO" id="GO:0005524">
    <property type="term" value="F:ATP binding"/>
    <property type="evidence" value="ECO:0007669"/>
    <property type="project" value="UniProtKB-UniRule"/>
</dbReference>